<keyword evidence="1" id="KW-1133">Transmembrane helix</keyword>
<feature type="domain" description="DUF1616" evidence="2">
    <location>
        <begin position="11"/>
        <end position="129"/>
    </location>
</feature>
<feature type="transmembrane region" description="Helical" evidence="1">
    <location>
        <begin position="15"/>
        <end position="35"/>
    </location>
</feature>
<sequence length="172" mass="19237">MEGEEEMSLLQDDEVFAVILAVSIVASVLGTVLILRPFSSEKFSAIGLLDENCKIGNYPEIAVNGTEIKLCLFVYNHLGEPAYYKVVYRIGNNDTLPSNLTSSPAQEIKEWRVILNNDENTTFPISVPVFLNANETDKVALIFELWAYNMTSGNWEYTGLWTDLYINVTKGG</sequence>
<dbReference type="InterPro" id="IPR011674">
    <property type="entry name" value="DUF1616"/>
</dbReference>
<organism evidence="3">
    <name type="scientific">Fervidicoccus fontis</name>
    <dbReference type="NCBI Taxonomy" id="683846"/>
    <lineage>
        <taxon>Archaea</taxon>
        <taxon>Thermoproteota</taxon>
        <taxon>Thermoprotei</taxon>
        <taxon>Fervidicoccales</taxon>
        <taxon>Fervidicoccaceae</taxon>
        <taxon>Fervidicoccus</taxon>
    </lineage>
</organism>
<name>A0A7J3SL93_9CREN</name>
<evidence type="ECO:0000313" key="3">
    <source>
        <dbReference type="EMBL" id="HGZ60391.1"/>
    </source>
</evidence>
<comment type="caution">
    <text evidence="3">The sequence shown here is derived from an EMBL/GenBank/DDBJ whole genome shotgun (WGS) entry which is preliminary data.</text>
</comment>
<dbReference type="Pfam" id="PF07760">
    <property type="entry name" value="DUF1616"/>
    <property type="match status" value="1"/>
</dbReference>
<keyword evidence="1" id="KW-0472">Membrane</keyword>
<evidence type="ECO:0000256" key="1">
    <source>
        <dbReference type="SAM" id="Phobius"/>
    </source>
</evidence>
<dbReference type="AlphaFoldDB" id="A0A7J3SL93"/>
<reference evidence="3" key="1">
    <citation type="journal article" date="2020" name="mSystems">
        <title>Genome- and Community-Level Interaction Insights into Carbon Utilization and Element Cycling Functions of Hydrothermarchaeota in Hydrothermal Sediment.</title>
        <authorList>
            <person name="Zhou Z."/>
            <person name="Liu Y."/>
            <person name="Xu W."/>
            <person name="Pan J."/>
            <person name="Luo Z.H."/>
            <person name="Li M."/>
        </authorList>
    </citation>
    <scope>NUCLEOTIDE SEQUENCE [LARGE SCALE GENOMIC DNA]</scope>
    <source>
        <strain evidence="3">SpSt-885</strain>
    </source>
</reference>
<protein>
    <submittedName>
        <fullName evidence="3">DUF1616 domain-containing protein</fullName>
    </submittedName>
</protein>
<keyword evidence="1" id="KW-0812">Transmembrane</keyword>
<proteinExistence type="predicted"/>
<gene>
    <name evidence="3" type="ORF">ENW83_04205</name>
</gene>
<evidence type="ECO:0000259" key="2">
    <source>
        <dbReference type="Pfam" id="PF07760"/>
    </source>
</evidence>
<accession>A0A7J3SL93</accession>
<dbReference type="EMBL" id="DTLS01000122">
    <property type="protein sequence ID" value="HGZ60391.1"/>
    <property type="molecule type" value="Genomic_DNA"/>
</dbReference>